<dbReference type="PANTHER" id="PTHR43190">
    <property type="entry name" value="N-ACETYL-D-GLUCOSAMINE KINASE"/>
    <property type="match status" value="1"/>
</dbReference>
<name>A0A5M6DFP5_9BACT</name>
<dbReference type="SUPFAM" id="SSF53067">
    <property type="entry name" value="Actin-like ATPase domain"/>
    <property type="match status" value="2"/>
</dbReference>
<keyword evidence="1" id="KW-0418">Kinase</keyword>
<organism evidence="1 2">
    <name type="scientific">Adhaeribacter rhizoryzae</name>
    <dbReference type="NCBI Taxonomy" id="2607907"/>
    <lineage>
        <taxon>Bacteria</taxon>
        <taxon>Pseudomonadati</taxon>
        <taxon>Bacteroidota</taxon>
        <taxon>Cytophagia</taxon>
        <taxon>Cytophagales</taxon>
        <taxon>Hymenobacteraceae</taxon>
        <taxon>Adhaeribacter</taxon>
    </lineage>
</organism>
<keyword evidence="1" id="KW-0808">Transferase</keyword>
<dbReference type="AlphaFoldDB" id="A0A5M6DFP5"/>
<dbReference type="GO" id="GO:0016301">
    <property type="term" value="F:kinase activity"/>
    <property type="evidence" value="ECO:0007669"/>
    <property type="project" value="UniProtKB-KW"/>
</dbReference>
<gene>
    <name evidence="1" type="ORF">F0145_15665</name>
</gene>
<reference evidence="1 2" key="1">
    <citation type="submission" date="2019-09" db="EMBL/GenBank/DDBJ databases">
        <title>Genome sequence and assembly of Adhaeribacter sp.</title>
        <authorList>
            <person name="Chhetri G."/>
        </authorList>
    </citation>
    <scope>NUCLEOTIDE SEQUENCE [LARGE SCALE GENOMIC DNA]</scope>
    <source>
        <strain evidence="1 2">DK36</strain>
    </source>
</reference>
<evidence type="ECO:0000313" key="1">
    <source>
        <dbReference type="EMBL" id="KAA5544015.1"/>
    </source>
</evidence>
<dbReference type="Proteomes" id="UP000323426">
    <property type="component" value="Unassembled WGS sequence"/>
</dbReference>
<accession>A0A5M6DFP5</accession>
<dbReference type="InterPro" id="IPR052519">
    <property type="entry name" value="Euk-type_GlcNAc_Kinase"/>
</dbReference>
<dbReference type="RefSeq" id="WP_150089587.1">
    <property type="nucleotide sequence ID" value="NZ_VWSF01000012.1"/>
</dbReference>
<dbReference type="InterPro" id="IPR043129">
    <property type="entry name" value="ATPase_NBD"/>
</dbReference>
<comment type="caution">
    <text evidence="1">The sequence shown here is derived from an EMBL/GenBank/DDBJ whole genome shotgun (WGS) entry which is preliminary data.</text>
</comment>
<dbReference type="Gene3D" id="3.30.420.40">
    <property type="match status" value="2"/>
</dbReference>
<sequence length="284" mass="31129">MILIADSGSTKTDWRLLLPNGKIAQATTVGFNPNYQTAENIQTELLENLLPQLGGNQPTHIYFYGAGCSTEAKCSLVAGAILTVFPHSQVQVMSDVVAAARGTCGHSAGIACILGTGSNSCLYDGQNITAQMPCLGFTLGNEGSGSYIGKKLLNLYLNNELPSDLQEAFRKQYPQTQAEILHHIYNEPFPNRYVASFAHFLQGRQRHPFIADLLHQNFLDFFRLTVCKYPNYQALPTHFVGSVAFYFADILRKTAKSQNIQVGRVLQSPIAGLALYHQEAAGNI</sequence>
<dbReference type="Gene3D" id="1.10.720.160">
    <property type="match status" value="1"/>
</dbReference>
<dbReference type="CDD" id="cd24079">
    <property type="entry name" value="ASKHA_NBD_PG1100-like"/>
    <property type="match status" value="1"/>
</dbReference>
<protein>
    <submittedName>
        <fullName evidence="1">N-acetylglucosamine kinase</fullName>
    </submittedName>
</protein>
<keyword evidence="2" id="KW-1185">Reference proteome</keyword>
<proteinExistence type="predicted"/>
<dbReference type="PANTHER" id="PTHR43190:SF3">
    <property type="entry name" value="N-ACETYL-D-GLUCOSAMINE KINASE"/>
    <property type="match status" value="1"/>
</dbReference>
<evidence type="ECO:0000313" key="2">
    <source>
        <dbReference type="Proteomes" id="UP000323426"/>
    </source>
</evidence>
<dbReference type="EMBL" id="VWSF01000012">
    <property type="protein sequence ID" value="KAA5544015.1"/>
    <property type="molecule type" value="Genomic_DNA"/>
</dbReference>